<dbReference type="EMBL" id="CAAKMV010000168">
    <property type="protein sequence ID" value="VIO62915.1"/>
    <property type="molecule type" value="Genomic_DNA"/>
</dbReference>
<organism evidence="2">
    <name type="scientific">Gibberella zeae</name>
    <name type="common">Wheat head blight fungus</name>
    <name type="synonym">Fusarium graminearum</name>
    <dbReference type="NCBI Taxonomy" id="5518"/>
    <lineage>
        <taxon>Eukaryota</taxon>
        <taxon>Fungi</taxon>
        <taxon>Dikarya</taxon>
        <taxon>Ascomycota</taxon>
        <taxon>Pezizomycotina</taxon>
        <taxon>Sordariomycetes</taxon>
        <taxon>Hypocreomycetidae</taxon>
        <taxon>Hypocreales</taxon>
        <taxon>Nectriaceae</taxon>
        <taxon>Fusarium</taxon>
    </lineage>
</organism>
<feature type="region of interest" description="Disordered" evidence="1">
    <location>
        <begin position="80"/>
        <end position="107"/>
    </location>
</feature>
<sequence>MPRTRNQTALEPPLSDTEGHSTGDARNHTPGPEQSVTSSTLSPAPSELDDTDRLIQATRQRIQQLQELAELRKKEEELLQSLGGRIPRDKPSRTRRNSEDSNSSSGKEVMVRNIVKLNLPITFQQRDAWLSDLMRAFMGAKRKY</sequence>
<proteinExistence type="predicted"/>
<gene>
    <name evidence="2" type="ORF">FUG_LOCUS509491</name>
</gene>
<protein>
    <submittedName>
        <fullName evidence="2">Uncharacterized protein</fullName>
    </submittedName>
</protein>
<feature type="region of interest" description="Disordered" evidence="1">
    <location>
        <begin position="1"/>
        <end position="54"/>
    </location>
</feature>
<dbReference type="AlphaFoldDB" id="A0A2H3FZ73"/>
<feature type="compositionally biased region" description="Basic and acidic residues" evidence="1">
    <location>
        <begin position="17"/>
        <end position="27"/>
    </location>
</feature>
<feature type="compositionally biased region" description="Basic and acidic residues" evidence="1">
    <location>
        <begin position="86"/>
        <end position="99"/>
    </location>
</feature>
<evidence type="ECO:0000256" key="1">
    <source>
        <dbReference type="SAM" id="MobiDB-lite"/>
    </source>
</evidence>
<accession>A0A2H3FZ73</accession>
<evidence type="ECO:0000313" key="2">
    <source>
        <dbReference type="EMBL" id="VIO62915.1"/>
    </source>
</evidence>
<name>A0A2H3FZ73_GIBZA</name>
<feature type="compositionally biased region" description="Polar residues" evidence="1">
    <location>
        <begin position="32"/>
        <end position="43"/>
    </location>
</feature>
<reference evidence="2" key="1">
    <citation type="submission" date="2019-04" db="EMBL/GenBank/DDBJ databases">
        <authorList>
            <person name="Melise S."/>
            <person name="Noan J."/>
            <person name="Okalmin O."/>
        </authorList>
    </citation>
    <scope>NUCLEOTIDE SEQUENCE</scope>
    <source>
        <strain evidence="2">FN9</strain>
    </source>
</reference>